<organism evidence="1 2">
    <name type="scientific">Brachionus plicatilis</name>
    <name type="common">Marine rotifer</name>
    <name type="synonym">Brachionus muelleri</name>
    <dbReference type="NCBI Taxonomy" id="10195"/>
    <lineage>
        <taxon>Eukaryota</taxon>
        <taxon>Metazoa</taxon>
        <taxon>Spiralia</taxon>
        <taxon>Gnathifera</taxon>
        <taxon>Rotifera</taxon>
        <taxon>Eurotatoria</taxon>
        <taxon>Monogononta</taxon>
        <taxon>Pseudotrocha</taxon>
        <taxon>Ploima</taxon>
        <taxon>Brachionidae</taxon>
        <taxon>Brachionus</taxon>
    </lineage>
</organism>
<dbReference type="AlphaFoldDB" id="A0A3M7QWP5"/>
<dbReference type="Proteomes" id="UP000276133">
    <property type="component" value="Unassembled WGS sequence"/>
</dbReference>
<evidence type="ECO:0000313" key="2">
    <source>
        <dbReference type="Proteomes" id="UP000276133"/>
    </source>
</evidence>
<dbReference type="EMBL" id="REGN01004884">
    <property type="protein sequence ID" value="RNA15807.1"/>
    <property type="molecule type" value="Genomic_DNA"/>
</dbReference>
<gene>
    <name evidence="1" type="ORF">BpHYR1_018335</name>
</gene>
<comment type="caution">
    <text evidence="1">The sequence shown here is derived from an EMBL/GenBank/DDBJ whole genome shotgun (WGS) entry which is preliminary data.</text>
</comment>
<sequence length="69" mass="7832">MLFQEIFKLNFIKTKYCLISSGSLTSAKADGCTSHFKMARKINGFIKIEKRIFETNKNINKIGSKGITK</sequence>
<evidence type="ECO:0000313" key="1">
    <source>
        <dbReference type="EMBL" id="RNA15807.1"/>
    </source>
</evidence>
<protein>
    <submittedName>
        <fullName evidence="1">Uncharacterized protein</fullName>
    </submittedName>
</protein>
<keyword evidence="2" id="KW-1185">Reference proteome</keyword>
<proteinExistence type="predicted"/>
<accession>A0A3M7QWP5</accession>
<name>A0A3M7QWP5_BRAPC</name>
<reference evidence="1 2" key="1">
    <citation type="journal article" date="2018" name="Sci. Rep.">
        <title>Genomic signatures of local adaptation to the degree of environmental predictability in rotifers.</title>
        <authorList>
            <person name="Franch-Gras L."/>
            <person name="Hahn C."/>
            <person name="Garcia-Roger E.M."/>
            <person name="Carmona M.J."/>
            <person name="Serra M."/>
            <person name="Gomez A."/>
        </authorList>
    </citation>
    <scope>NUCLEOTIDE SEQUENCE [LARGE SCALE GENOMIC DNA]</scope>
    <source>
        <strain evidence="1">HYR1</strain>
    </source>
</reference>